<comment type="caution">
    <text evidence="2">The sequence shown here is derived from an EMBL/GenBank/DDBJ whole genome shotgun (WGS) entry which is preliminary data.</text>
</comment>
<proteinExistence type="predicted"/>
<evidence type="ECO:0000313" key="3">
    <source>
        <dbReference type="Proteomes" id="UP000784294"/>
    </source>
</evidence>
<feature type="region of interest" description="Disordered" evidence="1">
    <location>
        <begin position="163"/>
        <end position="211"/>
    </location>
</feature>
<dbReference type="AlphaFoldDB" id="A0A3S5APP2"/>
<evidence type="ECO:0000256" key="1">
    <source>
        <dbReference type="SAM" id="MobiDB-lite"/>
    </source>
</evidence>
<sequence>MSVGVVSTLSQSLRMMRSYEAMLHLRRLRLEQELHRSDVWSRCHPLAPDPSHQQLPPCEQRRNQKKIIFPVPASRLNHNFRSQCSRFVQPSPPVQGKRCVRHRRSGSSLSAGCAIAATTSAVTSSCSLSSFTSSRIICNNVLTSTPSSPSFSRAQLIPSTAGFYASENLDRPESTARNTLDDDEGDESSRQVRHEQNFHQQDHPLEQNKGSLTSCTQLSDVLSSPLNEEEFFDAIDSQLERTERKHFP</sequence>
<evidence type="ECO:0000313" key="2">
    <source>
        <dbReference type="EMBL" id="VEL34757.1"/>
    </source>
</evidence>
<feature type="compositionally biased region" description="Basic and acidic residues" evidence="1">
    <location>
        <begin position="187"/>
        <end position="206"/>
    </location>
</feature>
<dbReference type="EMBL" id="CAAALY010248325">
    <property type="protein sequence ID" value="VEL34757.1"/>
    <property type="molecule type" value="Genomic_DNA"/>
</dbReference>
<keyword evidence="3" id="KW-1185">Reference proteome</keyword>
<accession>A0A3S5APP2</accession>
<reference evidence="2" key="1">
    <citation type="submission" date="2018-11" db="EMBL/GenBank/DDBJ databases">
        <authorList>
            <consortium name="Pathogen Informatics"/>
        </authorList>
    </citation>
    <scope>NUCLEOTIDE SEQUENCE</scope>
</reference>
<organism evidence="2 3">
    <name type="scientific">Protopolystoma xenopodis</name>
    <dbReference type="NCBI Taxonomy" id="117903"/>
    <lineage>
        <taxon>Eukaryota</taxon>
        <taxon>Metazoa</taxon>
        <taxon>Spiralia</taxon>
        <taxon>Lophotrochozoa</taxon>
        <taxon>Platyhelminthes</taxon>
        <taxon>Monogenea</taxon>
        <taxon>Polyopisthocotylea</taxon>
        <taxon>Polystomatidea</taxon>
        <taxon>Polystomatidae</taxon>
        <taxon>Protopolystoma</taxon>
    </lineage>
</organism>
<gene>
    <name evidence="2" type="ORF">PXEA_LOCUS28197</name>
</gene>
<protein>
    <submittedName>
        <fullName evidence="2">Uncharacterized protein</fullName>
    </submittedName>
</protein>
<name>A0A3S5APP2_9PLAT</name>
<dbReference type="Proteomes" id="UP000784294">
    <property type="component" value="Unassembled WGS sequence"/>
</dbReference>